<organism evidence="2 3">
    <name type="scientific">Liparis tanakae</name>
    <name type="common">Tanaka's snailfish</name>
    <dbReference type="NCBI Taxonomy" id="230148"/>
    <lineage>
        <taxon>Eukaryota</taxon>
        <taxon>Metazoa</taxon>
        <taxon>Chordata</taxon>
        <taxon>Craniata</taxon>
        <taxon>Vertebrata</taxon>
        <taxon>Euteleostomi</taxon>
        <taxon>Actinopterygii</taxon>
        <taxon>Neopterygii</taxon>
        <taxon>Teleostei</taxon>
        <taxon>Neoteleostei</taxon>
        <taxon>Acanthomorphata</taxon>
        <taxon>Eupercaria</taxon>
        <taxon>Perciformes</taxon>
        <taxon>Cottioidei</taxon>
        <taxon>Cottales</taxon>
        <taxon>Liparidae</taxon>
        <taxon>Liparis</taxon>
    </lineage>
</organism>
<name>A0A4Z2EKU1_9TELE</name>
<proteinExistence type="predicted"/>
<evidence type="ECO:0000313" key="2">
    <source>
        <dbReference type="EMBL" id="TNN29429.1"/>
    </source>
</evidence>
<keyword evidence="3" id="KW-1185">Reference proteome</keyword>
<feature type="compositionally biased region" description="Polar residues" evidence="1">
    <location>
        <begin position="97"/>
        <end position="108"/>
    </location>
</feature>
<dbReference type="AlphaFoldDB" id="A0A4Z2EKU1"/>
<evidence type="ECO:0000256" key="1">
    <source>
        <dbReference type="SAM" id="MobiDB-lite"/>
    </source>
</evidence>
<sequence>MKSYEEEIRKRKRRAALRPRVARAALLSNSPSVCQRLSERAHTAPLSATHDHEHARAHSHAQGLGGARGTRTDPDRPGPTRTTGLNLDRPEREDETQNGTHYGTQNGTPHGGAPRGGDMDPRSPGPVLVLVLVHFLLLGFTEGQFFPGTQLGPSTCGGSGVRNLDRHGGLWVSLESGI</sequence>
<protein>
    <submittedName>
        <fullName evidence="2">Uncharacterized protein</fullName>
    </submittedName>
</protein>
<dbReference type="EMBL" id="SRLO01005665">
    <property type="protein sequence ID" value="TNN29429.1"/>
    <property type="molecule type" value="Genomic_DNA"/>
</dbReference>
<reference evidence="2 3" key="1">
    <citation type="submission" date="2019-03" db="EMBL/GenBank/DDBJ databases">
        <title>First draft genome of Liparis tanakae, snailfish: a comprehensive survey of snailfish specific genes.</title>
        <authorList>
            <person name="Kim W."/>
            <person name="Song I."/>
            <person name="Jeong J.-H."/>
            <person name="Kim D."/>
            <person name="Kim S."/>
            <person name="Ryu S."/>
            <person name="Song J.Y."/>
            <person name="Lee S.K."/>
        </authorList>
    </citation>
    <scope>NUCLEOTIDE SEQUENCE [LARGE SCALE GENOMIC DNA]</scope>
    <source>
        <tissue evidence="2">Muscle</tissue>
    </source>
</reference>
<accession>A0A4Z2EKU1</accession>
<comment type="caution">
    <text evidence="2">The sequence shown here is derived from an EMBL/GenBank/DDBJ whole genome shotgun (WGS) entry which is preliminary data.</text>
</comment>
<gene>
    <name evidence="2" type="ORF">EYF80_060422</name>
</gene>
<evidence type="ECO:0000313" key="3">
    <source>
        <dbReference type="Proteomes" id="UP000314294"/>
    </source>
</evidence>
<feature type="region of interest" description="Disordered" evidence="1">
    <location>
        <begin position="43"/>
        <end position="122"/>
    </location>
</feature>
<dbReference type="Proteomes" id="UP000314294">
    <property type="component" value="Unassembled WGS sequence"/>
</dbReference>